<reference evidence="2 3" key="1">
    <citation type="journal article" date="2013" name="BMC Genomics">
        <title>Genomics-driven discovery of the pneumocandin biosynthetic gene cluster in the fungus Glarea lozoyensis.</title>
        <authorList>
            <person name="Chen L."/>
            <person name="Yue Q."/>
            <person name="Zhang X."/>
            <person name="Xiang M."/>
            <person name="Wang C."/>
            <person name="Li S."/>
            <person name="Che Y."/>
            <person name="Ortiz-Lopez F.J."/>
            <person name="Bills G.F."/>
            <person name="Liu X."/>
            <person name="An Z."/>
        </authorList>
    </citation>
    <scope>NUCLEOTIDE SEQUENCE [LARGE SCALE GENOMIC DNA]</scope>
    <source>
        <strain evidence="3">ATCC 20868 / MF5171</strain>
    </source>
</reference>
<feature type="region of interest" description="Disordered" evidence="1">
    <location>
        <begin position="181"/>
        <end position="210"/>
    </location>
</feature>
<sequence>MKSLHGWVEIRHAGCLLGNKKLAFRPEWWSSSSARLFSTKREKTAENGIKKDSEVQTFKIKTGSAGSITIDLYNSHLLTNIRSPLYIYIPPVGHHLRDAHASLPSFLPSTPKAIARINYRWNHLPPPPKKTSKDSSSSPSPPPAILTSDPSYANHPFPTPLHDTLYGFEFLTNTVLKSYTPKTPPSIPAERKSSFSPESAYYTPPSSKKPLPRRPLIICSSYLGGSLATSLALTESKVSKTLPYYIAGLIIENGVYDWTPIATSRPPKPHPSQHPSTKAPFKPWTASHLHKLKTHLFNSPESPFDAFVSPVLFFRTPGHHAPKTWPSNPSSPEPKNTTLLPNDEYLHYSTQTDSADHLDDDESYDIIPENLDPLSKPGITTTTLSLGPAPRKSPLRFPAKHSDIKLPRSLFLYSPAASNTPVVKNGKRKKANGEERELELDDYVTPQEQAEEMAGLMRRSVQLHELGERKMWDEELDVEVESADRVRVVEIGEGVRGEVEEWIEEEGLGG</sequence>
<protein>
    <recommendedName>
        <fullName evidence="4">Alpha/beta-Hydrolase</fullName>
    </recommendedName>
</protein>
<dbReference type="Proteomes" id="UP000016922">
    <property type="component" value="Unassembled WGS sequence"/>
</dbReference>
<gene>
    <name evidence="2" type="ORF">GLAREA_01406</name>
</gene>
<name>S3CJT0_GLAL2</name>
<dbReference type="OMA" id="VWPTPIH"/>
<accession>S3CJT0</accession>
<dbReference type="InterPro" id="IPR029058">
    <property type="entry name" value="AB_hydrolase_fold"/>
</dbReference>
<dbReference type="GeneID" id="19460464"/>
<dbReference type="Gene3D" id="3.40.50.1820">
    <property type="entry name" value="alpha/beta hydrolase"/>
    <property type="match status" value="1"/>
</dbReference>
<dbReference type="STRING" id="1116229.S3CJT0"/>
<dbReference type="EMBL" id="KE145371">
    <property type="protein sequence ID" value="EPE25494.1"/>
    <property type="molecule type" value="Genomic_DNA"/>
</dbReference>
<dbReference type="KEGG" id="glz:GLAREA_01406"/>
<dbReference type="RefSeq" id="XP_008086813.1">
    <property type="nucleotide sequence ID" value="XM_008088622.1"/>
</dbReference>
<evidence type="ECO:0000313" key="2">
    <source>
        <dbReference type="EMBL" id="EPE25494.1"/>
    </source>
</evidence>
<dbReference type="AlphaFoldDB" id="S3CJT0"/>
<dbReference type="eggNOG" id="ENOG502ST7S">
    <property type="taxonomic scope" value="Eukaryota"/>
</dbReference>
<evidence type="ECO:0000256" key="1">
    <source>
        <dbReference type="SAM" id="MobiDB-lite"/>
    </source>
</evidence>
<organism evidence="2 3">
    <name type="scientific">Glarea lozoyensis (strain ATCC 20868 / MF5171)</name>
    <dbReference type="NCBI Taxonomy" id="1116229"/>
    <lineage>
        <taxon>Eukaryota</taxon>
        <taxon>Fungi</taxon>
        <taxon>Dikarya</taxon>
        <taxon>Ascomycota</taxon>
        <taxon>Pezizomycotina</taxon>
        <taxon>Leotiomycetes</taxon>
        <taxon>Helotiales</taxon>
        <taxon>Helotiaceae</taxon>
        <taxon>Glarea</taxon>
    </lineage>
</organism>
<evidence type="ECO:0000313" key="3">
    <source>
        <dbReference type="Proteomes" id="UP000016922"/>
    </source>
</evidence>
<proteinExistence type="predicted"/>
<evidence type="ECO:0008006" key="4">
    <source>
        <dbReference type="Google" id="ProtNLM"/>
    </source>
</evidence>
<dbReference type="HOGENOM" id="CLU_017835_2_0_1"/>
<keyword evidence="3" id="KW-1185">Reference proteome</keyword>
<feature type="region of interest" description="Disordered" evidence="1">
    <location>
        <begin position="124"/>
        <end position="149"/>
    </location>
</feature>
<dbReference type="OrthoDB" id="5396420at2759"/>